<dbReference type="GO" id="GO:0017154">
    <property type="term" value="F:semaphorin receptor activity"/>
    <property type="evidence" value="ECO:0007669"/>
    <property type="project" value="InterPro"/>
</dbReference>
<dbReference type="GO" id="GO:0002116">
    <property type="term" value="C:semaphorin receptor complex"/>
    <property type="evidence" value="ECO:0007669"/>
    <property type="project" value="TreeGrafter"/>
</dbReference>
<dbReference type="Pfam" id="PF24479">
    <property type="entry name" value="PSI_PlexinA-B"/>
    <property type="match status" value="1"/>
</dbReference>
<sequence length="88" mass="9824">FSCSGGDGVCVPRGAPGDTRVVRLGLRSRETGREFASTDFVFFNCSVHPSCLACVRSEYRCHWCKYRHVCTHDPTSCSFQEGRVNTTE</sequence>
<organism evidence="3">
    <name type="scientific">Petromyzon marinus</name>
    <name type="common">Sea lamprey</name>
    <dbReference type="NCBI Taxonomy" id="7757"/>
    <lineage>
        <taxon>Eukaryota</taxon>
        <taxon>Metazoa</taxon>
        <taxon>Chordata</taxon>
        <taxon>Craniata</taxon>
        <taxon>Vertebrata</taxon>
        <taxon>Cyclostomata</taxon>
        <taxon>Hyperoartia</taxon>
        <taxon>Petromyzontiformes</taxon>
        <taxon>Petromyzontidae</taxon>
        <taxon>Petromyzon</taxon>
    </lineage>
</organism>
<dbReference type="InterPro" id="IPR031148">
    <property type="entry name" value="Plexin"/>
</dbReference>
<dbReference type="STRING" id="7757.ENSPMAP00000001081"/>
<protein>
    <recommendedName>
        <fullName evidence="2">PSI domain-containing protein</fullName>
    </recommendedName>
</protein>
<dbReference type="InterPro" id="IPR016201">
    <property type="entry name" value="PSI"/>
</dbReference>
<evidence type="ECO:0000313" key="3">
    <source>
        <dbReference type="Ensembl" id="ENSPMAP00000001081.1"/>
    </source>
</evidence>
<evidence type="ECO:0000259" key="2">
    <source>
        <dbReference type="SMART" id="SM00423"/>
    </source>
</evidence>
<accession>S4R7A1</accession>
<dbReference type="AlphaFoldDB" id="S4R7A1"/>
<dbReference type="GeneTree" id="ENSGT01050000244850"/>
<dbReference type="HOGENOM" id="CLU_2474811_0_0_1"/>
<dbReference type="Ensembl" id="ENSPMAT00000001085.1">
    <property type="protein sequence ID" value="ENSPMAP00000001081.1"/>
    <property type="gene ID" value="ENSPMAG00000000973.1"/>
</dbReference>
<feature type="domain" description="PSI" evidence="2">
    <location>
        <begin position="44"/>
        <end position="88"/>
    </location>
</feature>
<dbReference type="SMART" id="SM00423">
    <property type="entry name" value="PSI"/>
    <property type="match status" value="1"/>
</dbReference>
<keyword evidence="1" id="KW-0325">Glycoprotein</keyword>
<reference evidence="3" key="1">
    <citation type="submission" date="2025-08" db="UniProtKB">
        <authorList>
            <consortium name="Ensembl"/>
        </authorList>
    </citation>
    <scope>IDENTIFICATION</scope>
</reference>
<dbReference type="GO" id="GO:0030334">
    <property type="term" value="P:regulation of cell migration"/>
    <property type="evidence" value="ECO:0007669"/>
    <property type="project" value="TreeGrafter"/>
</dbReference>
<dbReference type="GO" id="GO:0005886">
    <property type="term" value="C:plasma membrane"/>
    <property type="evidence" value="ECO:0007669"/>
    <property type="project" value="TreeGrafter"/>
</dbReference>
<dbReference type="PANTHER" id="PTHR22625">
    <property type="entry name" value="PLEXIN"/>
    <property type="match status" value="1"/>
</dbReference>
<proteinExistence type="predicted"/>
<evidence type="ECO:0000256" key="1">
    <source>
        <dbReference type="ARBA" id="ARBA00023180"/>
    </source>
</evidence>
<dbReference type="PANTHER" id="PTHR22625:SF70">
    <property type="entry name" value="PLEXIN A, ISOFORM A"/>
    <property type="match status" value="1"/>
</dbReference>
<name>S4R7A1_PETMA</name>
<reference evidence="3" key="2">
    <citation type="submission" date="2025-09" db="UniProtKB">
        <authorList>
            <consortium name="Ensembl"/>
        </authorList>
    </citation>
    <scope>IDENTIFICATION</scope>
</reference>